<feature type="signal peptide" evidence="3">
    <location>
        <begin position="1"/>
        <end position="19"/>
    </location>
</feature>
<name>A0ABR4KUJ8_9EURO</name>
<keyword evidence="3" id="KW-0732">Signal</keyword>
<feature type="compositionally biased region" description="Polar residues" evidence="2">
    <location>
        <begin position="52"/>
        <end position="64"/>
    </location>
</feature>
<evidence type="ECO:0000256" key="2">
    <source>
        <dbReference type="SAM" id="MobiDB-lite"/>
    </source>
</evidence>
<dbReference type="Gene3D" id="3.40.50.1110">
    <property type="entry name" value="SGNH hydrolase"/>
    <property type="match status" value="1"/>
</dbReference>
<evidence type="ECO:0000256" key="1">
    <source>
        <dbReference type="ARBA" id="ARBA00022801"/>
    </source>
</evidence>
<feature type="region of interest" description="Disordered" evidence="2">
    <location>
        <begin position="52"/>
        <end position="71"/>
    </location>
</feature>
<keyword evidence="5" id="KW-1185">Reference proteome</keyword>
<feature type="chain" id="PRO_5046577932" description="GDSL lipase/esterase" evidence="3">
    <location>
        <begin position="20"/>
        <end position="277"/>
    </location>
</feature>
<dbReference type="Pfam" id="PF00657">
    <property type="entry name" value="Lipase_GDSL"/>
    <property type="match status" value="1"/>
</dbReference>
<gene>
    <name evidence="4" type="ORF">BJY01DRAFT_231388</name>
</gene>
<dbReference type="EMBL" id="JBFXLU010000008">
    <property type="protein sequence ID" value="KAL2855952.1"/>
    <property type="molecule type" value="Genomic_DNA"/>
</dbReference>
<dbReference type="InterPro" id="IPR001087">
    <property type="entry name" value="GDSL"/>
</dbReference>
<keyword evidence="1" id="KW-0378">Hydrolase</keyword>
<comment type="caution">
    <text evidence="4">The sequence shown here is derived from an EMBL/GenBank/DDBJ whole genome shotgun (WGS) entry which is preliminary data.</text>
</comment>
<proteinExistence type="predicted"/>
<dbReference type="InterPro" id="IPR036514">
    <property type="entry name" value="SGNH_hydro_sf"/>
</dbReference>
<evidence type="ECO:0008006" key="6">
    <source>
        <dbReference type="Google" id="ProtNLM"/>
    </source>
</evidence>
<evidence type="ECO:0000313" key="4">
    <source>
        <dbReference type="EMBL" id="KAL2855952.1"/>
    </source>
</evidence>
<sequence length="277" mass="30792">MFSSVPIIATLALSMGIEAAPSRALRRSQYPGFNKLESMFVFGDSWSRTGFDTSSTQPSASNPLGNPDYPGRTSANGPNWVTYLTTTYNESLLLTYNFGTSGATLDSDLVTSNFDVLDELNELFIPYYATTADGPWTSASTLFAVWIGVNDINRSYMSDYVALNAQIFAQYRAVLDNLYELGARNFLLLNAPPLERSPSVTGFETAPVRIPRCLNDTIDWNTRLESLQSDIEGAYQDATVFYLDINTLFNQVIDDPTQFEQTAGYKNTTAYCEAYIR</sequence>
<accession>A0ABR4KUJ8</accession>
<protein>
    <recommendedName>
        <fullName evidence="6">GDSL lipase/esterase</fullName>
    </recommendedName>
</protein>
<organism evidence="4 5">
    <name type="scientific">Aspergillus pseudoustus</name>
    <dbReference type="NCBI Taxonomy" id="1810923"/>
    <lineage>
        <taxon>Eukaryota</taxon>
        <taxon>Fungi</taxon>
        <taxon>Dikarya</taxon>
        <taxon>Ascomycota</taxon>
        <taxon>Pezizomycotina</taxon>
        <taxon>Eurotiomycetes</taxon>
        <taxon>Eurotiomycetidae</taxon>
        <taxon>Eurotiales</taxon>
        <taxon>Aspergillaceae</taxon>
        <taxon>Aspergillus</taxon>
        <taxon>Aspergillus subgen. Nidulantes</taxon>
    </lineage>
</organism>
<dbReference type="SUPFAM" id="SSF52266">
    <property type="entry name" value="SGNH hydrolase"/>
    <property type="match status" value="1"/>
</dbReference>
<dbReference type="CDD" id="cd01846">
    <property type="entry name" value="fatty_acyltransferase_like"/>
    <property type="match status" value="1"/>
</dbReference>
<dbReference type="Proteomes" id="UP001610446">
    <property type="component" value="Unassembled WGS sequence"/>
</dbReference>
<dbReference type="PANTHER" id="PTHR45648">
    <property type="entry name" value="GDSL LIPASE/ACYLHYDROLASE FAMILY PROTEIN (AFU_ORTHOLOGUE AFUA_4G14700)"/>
    <property type="match status" value="1"/>
</dbReference>
<dbReference type="PANTHER" id="PTHR45648:SF22">
    <property type="entry name" value="GDSL LIPASE_ACYLHYDROLASE FAMILY PROTEIN (AFU_ORTHOLOGUE AFUA_4G14700)"/>
    <property type="match status" value="1"/>
</dbReference>
<evidence type="ECO:0000313" key="5">
    <source>
        <dbReference type="Proteomes" id="UP001610446"/>
    </source>
</evidence>
<reference evidence="4 5" key="1">
    <citation type="submission" date="2024-07" db="EMBL/GenBank/DDBJ databases">
        <title>Section-level genome sequencing and comparative genomics of Aspergillus sections Usti and Cavernicolus.</title>
        <authorList>
            <consortium name="Lawrence Berkeley National Laboratory"/>
            <person name="Nybo J.L."/>
            <person name="Vesth T.C."/>
            <person name="Theobald S."/>
            <person name="Frisvad J.C."/>
            <person name="Larsen T.O."/>
            <person name="Kjaerboelling I."/>
            <person name="Rothschild-Mancinelli K."/>
            <person name="Lyhne E.K."/>
            <person name="Kogle M.E."/>
            <person name="Barry K."/>
            <person name="Clum A."/>
            <person name="Na H."/>
            <person name="Ledsgaard L."/>
            <person name="Lin J."/>
            <person name="Lipzen A."/>
            <person name="Kuo A."/>
            <person name="Riley R."/>
            <person name="Mondo S."/>
            <person name="Labutti K."/>
            <person name="Haridas S."/>
            <person name="Pangalinan J."/>
            <person name="Salamov A.A."/>
            <person name="Simmons B.A."/>
            <person name="Magnuson J.K."/>
            <person name="Chen J."/>
            <person name="Drula E."/>
            <person name="Henrissat B."/>
            <person name="Wiebenga A."/>
            <person name="Lubbers R.J."/>
            <person name="Gomes A.C."/>
            <person name="Makela M.R."/>
            <person name="Stajich J."/>
            <person name="Grigoriev I.V."/>
            <person name="Mortensen U.H."/>
            <person name="De Vries R.P."/>
            <person name="Baker S.E."/>
            <person name="Andersen M.R."/>
        </authorList>
    </citation>
    <scope>NUCLEOTIDE SEQUENCE [LARGE SCALE GENOMIC DNA]</scope>
    <source>
        <strain evidence="4 5">CBS 123904</strain>
    </source>
</reference>
<dbReference type="InterPro" id="IPR051058">
    <property type="entry name" value="GDSL_Est/Lipase"/>
</dbReference>
<evidence type="ECO:0000256" key="3">
    <source>
        <dbReference type="SAM" id="SignalP"/>
    </source>
</evidence>